<evidence type="ECO:0000313" key="13">
    <source>
        <dbReference type="Proteomes" id="UP001623348"/>
    </source>
</evidence>
<feature type="domain" description="SRCR" evidence="11">
    <location>
        <begin position="1040"/>
        <end position="1166"/>
    </location>
</feature>
<feature type="disulfide bond" evidence="9">
    <location>
        <begin position="226"/>
        <end position="287"/>
    </location>
</feature>
<feature type="disulfide bond" evidence="9">
    <location>
        <begin position="323"/>
        <end position="387"/>
    </location>
</feature>
<comment type="caution">
    <text evidence="9">Lacks conserved residue(s) required for the propagation of feature annotation.</text>
</comment>
<feature type="disulfide bond" evidence="9">
    <location>
        <begin position="145"/>
        <end position="155"/>
    </location>
</feature>
<dbReference type="FunFam" id="3.10.250.10:FF:000001">
    <property type="entry name" value="Lysyl oxidase 4 isoform X1"/>
    <property type="match status" value="1"/>
</dbReference>
<protein>
    <recommendedName>
        <fullName evidence="8">Soluble scavenger receptor cysteine-rich domain-containing protein SSC5D</fullName>
    </recommendedName>
</protein>
<feature type="disulfide bond" evidence="9">
    <location>
        <begin position="1434"/>
        <end position="1495"/>
    </location>
</feature>
<evidence type="ECO:0000256" key="1">
    <source>
        <dbReference type="ARBA" id="ARBA00022729"/>
    </source>
</evidence>
<dbReference type="EMBL" id="BAAFJT010000036">
    <property type="protein sequence ID" value="GAB0202208.1"/>
    <property type="molecule type" value="Genomic_DNA"/>
</dbReference>
<feature type="disulfide bond" evidence="9">
    <location>
        <begin position="666"/>
        <end position="676"/>
    </location>
</feature>
<feature type="disulfide bond" evidence="9">
    <location>
        <begin position="114"/>
        <end position="175"/>
    </location>
</feature>
<feature type="disulfide bond" evidence="9">
    <location>
        <begin position="29"/>
        <end position="39"/>
    </location>
</feature>
<sequence>MGCGMALSAPGAGHFRAGPGPIWLDDVNCTGMEVALSYCRTKGWGKNNCHHGEDAGVVCSDSSTPRMDTHTSPAELRLVNGPNRCSGRVEVMHEHQWGTVCDDDWSFPDANVVCQQLGCGTAVSAYSAAHFGQGSGPIWLDNVQCSGTEAALSECLARPWGVNNCDHGEDASVVCTGVGTVTDTPAHLRLENGPSRCAGRVAVFHHHQWGTVCDNGWSLTEAAVVCRQLGCGTAISAPRSAHFGQGSGRIWLDNVNCTGTEAALSECQARPWGSNSCDHREDASVVCSDADTSGQRLLRLANGSNSCLGRVEVLHDQKWGTVCDDTWDIHDAAVVCKQLGCGIALSAPGSAHFGPGTDPIWLDGVHCTGTESALTECELSNWGEHNCGHSEDAGVVCSGAAADSPGGFLRLVGSSDHCAGRVEVLHNGTWGTVCDDGWGSSEGQVVCRQLGCGTVLSVAPGARYGEGTGQIWLDEVNCTDSSITALGTLQLLNGPNRCAGRVEVLHNHMWGTVCDDGWDLVDAAVVCRQLGCGTALSATSGAHFGRGHDPIWLDEVNCTGTEDTLFNCRASAWGDNNCFHGEDAGVICSGTSEGDQVRLVNYGSRCAGRVEVFHNKRWGTVCDDSWDLLDAEVVCRQLDCGRALSAPGGGQFGRGDGIIWMDETNCTGMENALSTCWARPWGINNCYHGEDAGVVCSDSIIPEPAHLRLANGSHRCAGRVEVLHQEEWGAVCDRNWDKQDAEVVCRQLGCGMALPASEGVDFGAGSLRVWLDNVNCQGTEPTLTKCQASLWGESSCSHGKHASVVCSGSAVSSFAPVRLVDGPGHCTGRVEVFHNEKWGTVCDDSWDFADAKVVCRQLDCGMVISAPRRAHFGQGKGPIWLDDVRCMGTEAALSECRAKGWGIHGCEHGEDAGVVCSGSGISDLGNLRLVNGSDSCSGRVEVFHDQRWGGICSDGWDLAEAHVVCRQLGCGAAHAAAGSTQYETGDGLIWVDAVECTGMEGALFECKVKFWGAKSCKSKGHAGVACSAAADLDLRSLEALRLVNGPHRCAGRVEVFHNQQWGTVCDDGWDLKDAAVVCRQLGCGTAVSAPGLSGFGQGSGPIWLDRLGCGGAVSAPGAARFGWGSGRIWLDDVSCTGQETNFFECGAKMWGVHNCRHGEDASVVCAAGNFSSADLRLVNGPHRCAGRVEVLHIGQWGTVCDDAWDLNDAAVVCRQLGCGRAQAAPSRAHFGQGTGQIWLDEVACTGSEDALAHCQARPWGQSNCNHREDAGVVCSDLARAEVAEVRLAEGPNHCAGRVEVLHAGQWGTVCDDSWDLNDATVVCRQLGCGRAVTAPSRAHFGQGTGQIWLDDTSCTGSEDNLAQCRAHAWGQTNCNHGEDAGVVCSDANITETLTQVRLADGPNRCAGRVEVLHQRQWGTICDDSWDLKDAKVVCRQLGCGTAVSALGQAHFGHGSDPIWLDDVECTGMETTFSQCSLSGWGVHNCNHEEDAGVVCSGGPRGEMLRYPKKEFYLGLPAREAPGAHQALEETSQDGLEKLGSASMRLPPQAMAERGAGGLQDIQAARNLK</sequence>
<evidence type="ECO:0000256" key="7">
    <source>
        <dbReference type="ARBA" id="ARBA00064153"/>
    </source>
</evidence>
<feature type="disulfide bond" evidence="9">
    <location>
        <begin position="952"/>
        <end position="1016"/>
    </location>
</feature>
<dbReference type="Gene3D" id="3.10.250.10">
    <property type="entry name" value="SRCR-like domain"/>
    <property type="match status" value="15"/>
</dbReference>
<dbReference type="Pfam" id="PF00530">
    <property type="entry name" value="SRCR"/>
    <property type="match status" value="14"/>
</dbReference>
<feature type="domain" description="SRCR" evidence="11">
    <location>
        <begin position="76"/>
        <end position="176"/>
    </location>
</feature>
<name>A0ABC9XWT1_GRUJA</name>
<dbReference type="PRINTS" id="PR00258">
    <property type="entry name" value="SPERACTRCPTR"/>
</dbReference>
<keyword evidence="13" id="KW-1185">Reference proteome</keyword>
<feature type="disulfide bond" evidence="9">
    <location>
        <begin position="1354"/>
        <end position="1364"/>
    </location>
</feature>
<evidence type="ECO:0000256" key="5">
    <source>
        <dbReference type="ARBA" id="ARBA00023180"/>
    </source>
</evidence>
<feature type="domain" description="SRCR" evidence="11">
    <location>
        <begin position="1175"/>
        <end position="1275"/>
    </location>
</feature>
<evidence type="ECO:0000256" key="3">
    <source>
        <dbReference type="ARBA" id="ARBA00023157"/>
    </source>
</evidence>
<evidence type="ECO:0000256" key="9">
    <source>
        <dbReference type="PROSITE-ProRule" id="PRU00196"/>
    </source>
</evidence>
<feature type="disulfide bond" evidence="9">
    <location>
        <begin position="336"/>
        <end position="397"/>
    </location>
</feature>
<feature type="disulfide bond" evidence="9">
    <location>
        <begin position="635"/>
        <end position="696"/>
    </location>
</feature>
<feature type="domain" description="SRCR" evidence="11">
    <location>
        <begin position="1285"/>
        <end position="1385"/>
    </location>
</feature>
<feature type="domain" description="SRCR" evidence="11">
    <location>
        <begin position="1"/>
        <end position="60"/>
    </location>
</feature>
<feature type="disulfide bond" evidence="9">
    <location>
        <begin position="1213"/>
        <end position="1274"/>
    </location>
</feature>
<dbReference type="PANTHER" id="PTHR48071:SF27">
    <property type="entry name" value="SCAVENGER RECEPTOR CYSTEINE-RICH TYPE 1 PROTEIN M130-LIKE"/>
    <property type="match status" value="1"/>
</dbReference>
<dbReference type="InterPro" id="IPR001190">
    <property type="entry name" value="SRCR"/>
</dbReference>
<feature type="disulfide bond" evidence="9">
    <location>
        <begin position="855"/>
        <end position="916"/>
    </location>
</feature>
<dbReference type="FunFam" id="3.10.250.10:FF:000007">
    <property type="entry name" value="Soluble scavenger receptor cysteine-rich domain-containing protein SSC5D"/>
    <property type="match status" value="6"/>
</dbReference>
<feature type="disulfide bond" evidence="9">
    <location>
        <begin position="1310"/>
        <end position="1374"/>
    </location>
</feature>
<comment type="subunit">
    <text evidence="7">Interacts with LGALS1 and laminin.</text>
</comment>
<dbReference type="FunFam" id="3.10.250.10:FF:000002">
    <property type="entry name" value="Scavenger receptor cysteine-rich type 1 protein M130"/>
    <property type="match status" value="2"/>
</dbReference>
<feature type="disulfide bond" evidence="9">
    <location>
        <begin position="257"/>
        <end position="267"/>
    </location>
</feature>
<feature type="disulfide bond" evidence="9">
    <location>
        <begin position="886"/>
        <end position="896"/>
    </location>
</feature>
<feature type="disulfide bond" evidence="9">
    <location>
        <begin position="213"/>
        <end position="277"/>
    </location>
</feature>
<feature type="disulfide bond" evidence="9">
    <location>
        <begin position="527"/>
        <end position="588"/>
    </location>
</feature>
<feature type="disulfide bond" evidence="9">
    <location>
        <begin position="996"/>
        <end position="1006"/>
    </location>
</feature>
<feature type="disulfide bond" evidence="9">
    <location>
        <begin position="1421"/>
        <end position="1485"/>
    </location>
</feature>
<feature type="disulfide bond" evidence="9">
    <location>
        <begin position="745"/>
        <end position="806"/>
    </location>
</feature>
<feature type="domain" description="SRCR" evidence="11">
    <location>
        <begin position="817"/>
        <end position="917"/>
    </location>
</feature>
<keyword evidence="4" id="KW-0675">Receptor</keyword>
<keyword evidence="5" id="KW-0325">Glycoprotein</keyword>
<feature type="disulfide bond" evidence="9">
    <location>
        <begin position="1465"/>
        <end position="1475"/>
    </location>
</feature>
<evidence type="ECO:0000313" key="12">
    <source>
        <dbReference type="EMBL" id="GAB0202208.1"/>
    </source>
</evidence>
<comment type="function">
    <text evidence="6">Binds to extracellular matrix proteins. Binds to pathogen-associated molecular patterns (PAMPs) present on the cell walls of Gram-positive and Gram-negative bacteria and fungi, behaving as a pattern recognition receptor (PRR). Induces bacterial and fungal aggregation and subsequent inhibition of PAMP-induced cytokine release. Does not possess intrinsic bactericidal activity. May play a role in the innate defense and homeostasis of certain epithelial surfaces.</text>
</comment>
<evidence type="ECO:0000256" key="10">
    <source>
        <dbReference type="SAM" id="MobiDB-lite"/>
    </source>
</evidence>
<feature type="disulfide bond" evidence="9">
    <location>
        <begin position="558"/>
        <end position="568"/>
    </location>
</feature>
<organism evidence="12 13">
    <name type="scientific">Grus japonensis</name>
    <name type="common">Japanese crane</name>
    <name type="synonym">Red-crowned crane</name>
    <dbReference type="NCBI Taxonomy" id="30415"/>
    <lineage>
        <taxon>Eukaryota</taxon>
        <taxon>Metazoa</taxon>
        <taxon>Chordata</taxon>
        <taxon>Craniata</taxon>
        <taxon>Vertebrata</taxon>
        <taxon>Euteleostomi</taxon>
        <taxon>Archelosauria</taxon>
        <taxon>Archosauria</taxon>
        <taxon>Dinosauria</taxon>
        <taxon>Saurischia</taxon>
        <taxon>Theropoda</taxon>
        <taxon>Coelurosauria</taxon>
        <taxon>Aves</taxon>
        <taxon>Neognathae</taxon>
        <taxon>Neoaves</taxon>
        <taxon>Gruiformes</taxon>
        <taxon>Gruidae</taxon>
        <taxon>Grus</taxon>
    </lineage>
</organism>
<feature type="disulfide bond" evidence="9">
    <location>
        <begin position="1244"/>
        <end position="1254"/>
    </location>
</feature>
<feature type="disulfide bond" evidence="9">
    <location>
        <begin position="842"/>
        <end position="906"/>
    </location>
</feature>
<feature type="disulfide bond" evidence="9">
    <location>
        <begin position="514"/>
        <end position="578"/>
    </location>
</feature>
<feature type="disulfide bond" evidence="9">
    <location>
        <begin position="367"/>
        <end position="377"/>
    </location>
</feature>
<keyword evidence="3 9" id="KW-1015">Disulfide bond</keyword>
<reference evidence="12 13" key="1">
    <citation type="submission" date="2024-06" db="EMBL/GenBank/DDBJ databases">
        <title>The draft genome of Grus japonensis, version 3.</title>
        <authorList>
            <person name="Nabeshima K."/>
            <person name="Suzuki S."/>
            <person name="Onuma M."/>
        </authorList>
    </citation>
    <scope>NUCLEOTIDE SEQUENCE [LARGE SCALE GENOMIC DNA]</scope>
    <source>
        <strain evidence="12 13">451A</strain>
    </source>
</reference>
<evidence type="ECO:0000256" key="8">
    <source>
        <dbReference type="ARBA" id="ARBA00069168"/>
    </source>
</evidence>
<feature type="domain" description="SRCR" evidence="11">
    <location>
        <begin position="409"/>
        <end position="486"/>
    </location>
</feature>
<accession>A0ABC9XWT1</accession>
<dbReference type="Proteomes" id="UP001623348">
    <property type="component" value="Unassembled WGS sequence"/>
</dbReference>
<evidence type="ECO:0000259" key="11">
    <source>
        <dbReference type="PROSITE" id="PS50287"/>
    </source>
</evidence>
<keyword evidence="1" id="KW-0732">Signal</keyword>
<proteinExistence type="predicted"/>
<feature type="domain" description="SRCR" evidence="11">
    <location>
        <begin position="298"/>
        <end position="398"/>
    </location>
</feature>
<feature type="domain" description="SRCR" evidence="11">
    <location>
        <begin position="707"/>
        <end position="807"/>
    </location>
</feature>
<evidence type="ECO:0000256" key="6">
    <source>
        <dbReference type="ARBA" id="ARBA00058074"/>
    </source>
</evidence>
<feature type="disulfide bond" evidence="9">
    <location>
        <begin position="965"/>
        <end position="1026"/>
    </location>
</feature>
<dbReference type="InterPro" id="IPR036772">
    <property type="entry name" value="SRCR-like_dom_sf"/>
</dbReference>
<feature type="domain" description="SRCR" evidence="11">
    <location>
        <begin position="927"/>
        <end position="1027"/>
    </location>
</feature>
<comment type="caution">
    <text evidence="12">The sequence shown here is derived from an EMBL/GenBank/DDBJ whole genome shotgun (WGS) entry which is preliminary data.</text>
</comment>
<feature type="disulfide bond" evidence="9">
    <location>
        <begin position="776"/>
        <end position="786"/>
    </location>
</feature>
<feature type="domain" description="SRCR" evidence="11">
    <location>
        <begin position="597"/>
        <end position="697"/>
    </location>
</feature>
<dbReference type="PROSITE" id="PS50287">
    <property type="entry name" value="SRCR_2"/>
    <property type="match status" value="14"/>
</dbReference>
<gene>
    <name evidence="12" type="ORF">GRJ2_002686400</name>
</gene>
<feature type="region of interest" description="Disordered" evidence="10">
    <location>
        <begin position="1549"/>
        <end position="1568"/>
    </location>
</feature>
<evidence type="ECO:0000256" key="4">
    <source>
        <dbReference type="ARBA" id="ARBA00023170"/>
    </source>
</evidence>
<feature type="disulfide bond" evidence="9">
    <location>
        <begin position="1323"/>
        <end position="1384"/>
    </location>
</feature>
<feature type="disulfide bond" evidence="9">
    <location>
        <begin position="1135"/>
        <end position="1145"/>
    </location>
</feature>
<feature type="disulfide bond" evidence="9">
    <location>
        <begin position="101"/>
        <end position="165"/>
    </location>
</feature>
<feature type="disulfide bond" evidence="9">
    <location>
        <begin position="622"/>
        <end position="686"/>
    </location>
</feature>
<feature type="disulfide bond" evidence="9">
    <location>
        <begin position="1200"/>
        <end position="1264"/>
    </location>
</feature>
<dbReference type="PROSITE" id="PS00420">
    <property type="entry name" value="SRCR_1"/>
    <property type="match status" value="9"/>
</dbReference>
<feature type="disulfide bond" evidence="9">
    <location>
        <begin position="732"/>
        <end position="796"/>
    </location>
</feature>
<keyword evidence="2" id="KW-0677">Repeat</keyword>
<dbReference type="SUPFAM" id="SSF56487">
    <property type="entry name" value="SRCR-like"/>
    <property type="match status" value="15"/>
</dbReference>
<dbReference type="FunFam" id="3.10.250.10:FF:000006">
    <property type="entry name" value="neurotrypsin isoform X2"/>
    <property type="match status" value="4"/>
</dbReference>
<dbReference type="PANTHER" id="PTHR48071">
    <property type="entry name" value="SRCR DOMAIN-CONTAINING PROTEIN"/>
    <property type="match status" value="1"/>
</dbReference>
<feature type="domain" description="SRCR" evidence="11">
    <location>
        <begin position="1396"/>
        <end position="1496"/>
    </location>
</feature>
<feature type="domain" description="SRCR" evidence="11">
    <location>
        <begin position="489"/>
        <end position="589"/>
    </location>
</feature>
<dbReference type="SMART" id="SM00202">
    <property type="entry name" value="SR"/>
    <property type="match status" value="14"/>
</dbReference>
<evidence type="ECO:0000256" key="2">
    <source>
        <dbReference type="ARBA" id="ARBA00022737"/>
    </source>
</evidence>
<feature type="domain" description="SRCR" evidence="11">
    <location>
        <begin position="188"/>
        <end position="288"/>
    </location>
</feature>